<reference evidence="6 7" key="1">
    <citation type="journal article" date="2017" name="Gigascience">
        <title>Draft genome of the honey bee ectoparasitic mite, Tropilaelaps mercedesae, is shaped by the parasitic life history.</title>
        <authorList>
            <person name="Dong X."/>
            <person name="Armstrong S.D."/>
            <person name="Xia D."/>
            <person name="Makepeace B.L."/>
            <person name="Darby A.C."/>
            <person name="Kadowaki T."/>
        </authorList>
    </citation>
    <scope>NUCLEOTIDE SEQUENCE [LARGE SCALE GENOMIC DNA]</scope>
    <source>
        <strain evidence="6">Wuxi-XJTLU</strain>
    </source>
</reference>
<dbReference type="GO" id="GO:0004371">
    <property type="term" value="F:glycerone kinase activity"/>
    <property type="evidence" value="ECO:0007669"/>
    <property type="project" value="UniProtKB-EC"/>
</dbReference>
<dbReference type="SUPFAM" id="SSF101473">
    <property type="entry name" value="DhaL-like"/>
    <property type="match status" value="1"/>
</dbReference>
<comment type="catalytic activity">
    <reaction evidence="4">
        <text>dihydroxyacetone + ATP = dihydroxyacetone phosphate + ADP + H(+)</text>
        <dbReference type="Rhea" id="RHEA:15773"/>
        <dbReference type="ChEBI" id="CHEBI:15378"/>
        <dbReference type="ChEBI" id="CHEBI:16016"/>
        <dbReference type="ChEBI" id="CHEBI:30616"/>
        <dbReference type="ChEBI" id="CHEBI:57642"/>
        <dbReference type="ChEBI" id="CHEBI:456216"/>
        <dbReference type="EC" id="2.7.1.29"/>
    </reaction>
</comment>
<dbReference type="Gene3D" id="1.25.40.340">
    <property type="match status" value="1"/>
</dbReference>
<dbReference type="GO" id="GO:0005829">
    <property type="term" value="C:cytosol"/>
    <property type="evidence" value="ECO:0007669"/>
    <property type="project" value="TreeGrafter"/>
</dbReference>
<keyword evidence="1" id="KW-0808">Transferase</keyword>
<organism evidence="6 7">
    <name type="scientific">Tropilaelaps mercedesae</name>
    <dbReference type="NCBI Taxonomy" id="418985"/>
    <lineage>
        <taxon>Eukaryota</taxon>
        <taxon>Metazoa</taxon>
        <taxon>Ecdysozoa</taxon>
        <taxon>Arthropoda</taxon>
        <taxon>Chelicerata</taxon>
        <taxon>Arachnida</taxon>
        <taxon>Acari</taxon>
        <taxon>Parasitiformes</taxon>
        <taxon>Mesostigmata</taxon>
        <taxon>Gamasina</taxon>
        <taxon>Dermanyssoidea</taxon>
        <taxon>Laelapidae</taxon>
        <taxon>Tropilaelaps</taxon>
    </lineage>
</organism>
<dbReference type="PANTHER" id="PTHR28629">
    <property type="entry name" value="TRIOKINASE/FMN CYCLASE"/>
    <property type="match status" value="1"/>
</dbReference>
<dbReference type="InParanoid" id="A0A1V9X179"/>
<evidence type="ECO:0000256" key="1">
    <source>
        <dbReference type="ARBA" id="ARBA00022679"/>
    </source>
</evidence>
<dbReference type="OrthoDB" id="1724672at2759"/>
<evidence type="ECO:0000256" key="3">
    <source>
        <dbReference type="ARBA" id="ARBA00047974"/>
    </source>
</evidence>
<keyword evidence="7" id="KW-1185">Reference proteome</keyword>
<dbReference type="InterPro" id="IPR050861">
    <property type="entry name" value="Dihydroxyacetone_Kinase"/>
</dbReference>
<gene>
    <name evidence="6" type="ORF">BIW11_02249</name>
</gene>
<keyword evidence="2 6" id="KW-0418">Kinase</keyword>
<evidence type="ECO:0000256" key="4">
    <source>
        <dbReference type="ARBA" id="ARBA00048898"/>
    </source>
</evidence>
<comment type="catalytic activity">
    <reaction evidence="3">
        <text>D-glyceraldehyde + ATP = D-glyceraldehyde 3-phosphate + ADP + H(+)</text>
        <dbReference type="Rhea" id="RHEA:13941"/>
        <dbReference type="ChEBI" id="CHEBI:15378"/>
        <dbReference type="ChEBI" id="CHEBI:17378"/>
        <dbReference type="ChEBI" id="CHEBI:30616"/>
        <dbReference type="ChEBI" id="CHEBI:59776"/>
        <dbReference type="ChEBI" id="CHEBI:456216"/>
        <dbReference type="EC" id="2.7.1.28"/>
    </reaction>
</comment>
<dbReference type="SMART" id="SM01120">
    <property type="entry name" value="Dak2"/>
    <property type="match status" value="1"/>
</dbReference>
<dbReference type="InterPro" id="IPR036117">
    <property type="entry name" value="DhaL_dom_sf"/>
</dbReference>
<dbReference type="InterPro" id="IPR004007">
    <property type="entry name" value="DhaL_dom"/>
</dbReference>
<proteinExistence type="predicted"/>
<protein>
    <submittedName>
        <fullName evidence="6">Dihydroxyacetone kinase 2-like</fullName>
    </submittedName>
</protein>
<sequence>MGGSSGALYSLFFGEIAKQLFTIASKEIKVKREIVSRCIGAATAKVMEYGGAKKGDRTMVDVLLAVVDSLEANQSCVEILAEADRAAKETSSMLALKGRASYVNPEETQGREDAGARAVAIWVEAICKNACVYNETRV</sequence>
<feature type="domain" description="DhaL" evidence="5">
    <location>
        <begin position="1"/>
        <end position="128"/>
    </location>
</feature>
<name>A0A1V9X179_9ACAR</name>
<evidence type="ECO:0000256" key="2">
    <source>
        <dbReference type="ARBA" id="ARBA00022777"/>
    </source>
</evidence>
<dbReference type="GO" id="GO:0019563">
    <property type="term" value="P:glycerol catabolic process"/>
    <property type="evidence" value="ECO:0007669"/>
    <property type="project" value="TreeGrafter"/>
</dbReference>
<evidence type="ECO:0000259" key="5">
    <source>
        <dbReference type="PROSITE" id="PS51480"/>
    </source>
</evidence>
<dbReference type="GO" id="GO:0050354">
    <property type="term" value="F:triokinase activity"/>
    <property type="evidence" value="ECO:0007669"/>
    <property type="project" value="UniProtKB-EC"/>
</dbReference>
<dbReference type="AlphaFoldDB" id="A0A1V9X179"/>
<dbReference type="PANTHER" id="PTHR28629:SF4">
    <property type="entry name" value="TRIOKINASE_FMN CYCLASE"/>
    <property type="match status" value="1"/>
</dbReference>
<evidence type="ECO:0000313" key="7">
    <source>
        <dbReference type="Proteomes" id="UP000192247"/>
    </source>
</evidence>
<accession>A0A1V9X179</accession>
<evidence type="ECO:0000313" key="6">
    <source>
        <dbReference type="EMBL" id="OQR67166.1"/>
    </source>
</evidence>
<dbReference type="STRING" id="418985.A0A1V9X179"/>
<dbReference type="EMBL" id="MNPL01029756">
    <property type="protein sequence ID" value="OQR67166.1"/>
    <property type="molecule type" value="Genomic_DNA"/>
</dbReference>
<comment type="caution">
    <text evidence="6">The sequence shown here is derived from an EMBL/GenBank/DDBJ whole genome shotgun (WGS) entry which is preliminary data.</text>
</comment>
<dbReference type="PROSITE" id="PS51480">
    <property type="entry name" value="DHAL"/>
    <property type="match status" value="1"/>
</dbReference>
<dbReference type="Pfam" id="PF02734">
    <property type="entry name" value="Dak2"/>
    <property type="match status" value="1"/>
</dbReference>
<dbReference type="Proteomes" id="UP000192247">
    <property type="component" value="Unassembled WGS sequence"/>
</dbReference>